<proteinExistence type="predicted"/>
<keyword evidence="7" id="KW-1185">Reference proteome</keyword>
<feature type="region of interest" description="Disordered" evidence="4">
    <location>
        <begin position="440"/>
        <end position="492"/>
    </location>
</feature>
<dbReference type="PANTHER" id="PTHR10728">
    <property type="entry name" value="CYTOSOLIC PHOSPHOLIPASE A2"/>
    <property type="match status" value="1"/>
</dbReference>
<dbReference type="OrthoDB" id="6065077at2759"/>
<feature type="domain" description="PLA2c" evidence="5">
    <location>
        <begin position="175"/>
        <end position="844"/>
    </location>
</feature>
<dbReference type="GO" id="GO:0005509">
    <property type="term" value="F:calcium ion binding"/>
    <property type="evidence" value="ECO:0007669"/>
    <property type="project" value="TreeGrafter"/>
</dbReference>
<dbReference type="InterPro" id="IPR002642">
    <property type="entry name" value="LysoPLipase_cat_dom"/>
</dbReference>
<sequence>MAQRSLSTSSCQADSSRKRPLTLKLSNCKQQSENHTHSKPYSDETDMLRRVHSFKHNRKSSRKSKVMYKVRGKSMIKVKLSPVTPPDHEEIKFELHLQGTEGTPCSPNIYAKYERSFKFFVDSDNLRNRLPADIIFKKDMKEVERVPVLDLLDIEKAQRIECKTGDLQASPPEWKFSDLRTFDNSKGFLCDQEQKFQAKRKLYIHTAIQKLLNTELKVDDVPHIGLIGSGGGYRAMVAMSGIINALYDTKVLECILYTAVLSGSSWFIATLYSHPYWPNIDPKCIQTELRTDISKNPKNISNILTFGWDFFCKKWKGKAWNITTDVFGPLLGDVLIRERIHCKWSEQRDKLSEGTVPLPLLSAIHANDEQNTNEFHEWVEFSPYEVSIPKYGAAIDMKNFGSEFNKGLLTQHVDEIPLFEIMGICGSAFTLTHEELANKDASNPIEKQTRSKSNRKPSTTLKKKGKQSDKQGSVVLDVLDGPPGKQEDYHNEIESSEFDVLENGYAPNRMCADLSPINESNAINFSENDDVFDEREKEHRQPQSITSEPSLEEMEDLFKRVCQIREEGGRTFEEEKNKNERVVGDNCKEDRTDVDELDGFVGDMTLRAQKFCMKSRRFRAAMVNNFLRKVSFDDTDSLSGETNPLFENYLKNDIEKLCLIDAGLAFNSPYPLLFQPGRDVDLILSFDFTDRKKDSNDPFKTLLKAEDWARKHEIKFPKINVENYKGKNVQELYIFEDENDPECPIIMHFVLVNKDFRTFKKPGVKRNESEKEFANFTVYDDQKTFHCTNFQYSAENFDRLSQLSEFIVLNNIIQIKDRITRSIQNKQKRKQEQTGRQRHISSPM</sequence>
<evidence type="ECO:0000256" key="3">
    <source>
        <dbReference type="PROSITE-ProRule" id="PRU00555"/>
    </source>
</evidence>
<comment type="caution">
    <text evidence="6">The sequence shown here is derived from an EMBL/GenBank/DDBJ whole genome shotgun (WGS) entry which is preliminary data.</text>
</comment>
<dbReference type="GO" id="GO:0005544">
    <property type="term" value="F:calcium-dependent phospholipid binding"/>
    <property type="evidence" value="ECO:0007669"/>
    <property type="project" value="TreeGrafter"/>
</dbReference>
<evidence type="ECO:0000259" key="5">
    <source>
        <dbReference type="PROSITE" id="PS51210"/>
    </source>
</evidence>
<reference evidence="6" key="1">
    <citation type="submission" date="2021-03" db="EMBL/GenBank/DDBJ databases">
        <authorList>
            <person name="Bekaert M."/>
        </authorList>
    </citation>
    <scope>NUCLEOTIDE SEQUENCE</scope>
</reference>
<dbReference type="InterPro" id="IPR016035">
    <property type="entry name" value="Acyl_Trfase/lysoPLipase"/>
</dbReference>
<dbReference type="EC" id="3.1.1.4" evidence="6"/>
<evidence type="ECO:0000256" key="1">
    <source>
        <dbReference type="ARBA" id="ARBA00022801"/>
    </source>
</evidence>
<feature type="compositionally biased region" description="Basic and acidic residues" evidence="4">
    <location>
        <begin position="32"/>
        <end position="45"/>
    </location>
</feature>
<dbReference type="PROSITE" id="PS51210">
    <property type="entry name" value="PLA2C"/>
    <property type="match status" value="1"/>
</dbReference>
<dbReference type="GO" id="GO:0005829">
    <property type="term" value="C:cytosol"/>
    <property type="evidence" value="ECO:0007669"/>
    <property type="project" value="TreeGrafter"/>
</dbReference>
<feature type="compositionally biased region" description="Basic residues" evidence="4">
    <location>
        <begin position="450"/>
        <end position="465"/>
    </location>
</feature>
<feature type="region of interest" description="Disordered" evidence="4">
    <location>
        <begin position="1"/>
        <end position="45"/>
    </location>
</feature>
<dbReference type="Proteomes" id="UP000683360">
    <property type="component" value="Unassembled WGS sequence"/>
</dbReference>
<dbReference type="AlphaFoldDB" id="A0A8S3SXU8"/>
<dbReference type="SUPFAM" id="SSF52151">
    <property type="entry name" value="FabD/lysophospholipase-like"/>
    <property type="match status" value="2"/>
</dbReference>
<evidence type="ECO:0000313" key="7">
    <source>
        <dbReference type="Proteomes" id="UP000683360"/>
    </source>
</evidence>
<keyword evidence="1 3" id="KW-0378">Hydrolase</keyword>
<protein>
    <submittedName>
        <fullName evidence="6">PLA2G4</fullName>
        <ecNumber evidence="6">3.1.1.4</ecNumber>
    </submittedName>
</protein>
<keyword evidence="3" id="KW-0442">Lipid degradation</keyword>
<evidence type="ECO:0000256" key="4">
    <source>
        <dbReference type="SAM" id="MobiDB-lite"/>
    </source>
</evidence>
<accession>A0A8S3SXU8</accession>
<keyword evidence="2 3" id="KW-0443">Lipid metabolism</keyword>
<feature type="compositionally biased region" description="Polar residues" evidence="4">
    <location>
        <begin position="1"/>
        <end position="14"/>
    </location>
</feature>
<feature type="region of interest" description="Disordered" evidence="4">
    <location>
        <begin position="823"/>
        <end position="844"/>
    </location>
</feature>
<dbReference type="EMBL" id="CAJPWZ010001806">
    <property type="protein sequence ID" value="CAG2224458.1"/>
    <property type="molecule type" value="Genomic_DNA"/>
</dbReference>
<dbReference type="PANTHER" id="PTHR10728:SF40">
    <property type="entry name" value="PATATIN FAMILY PROTEIN"/>
    <property type="match status" value="1"/>
</dbReference>
<dbReference type="Pfam" id="PF01735">
    <property type="entry name" value="PLA2_B"/>
    <property type="match status" value="2"/>
</dbReference>
<dbReference type="Gene3D" id="3.40.1090.10">
    <property type="entry name" value="Cytosolic phospholipase A2 catalytic domain"/>
    <property type="match status" value="1"/>
</dbReference>
<dbReference type="GO" id="GO:0046475">
    <property type="term" value="P:glycerophospholipid catabolic process"/>
    <property type="evidence" value="ECO:0007669"/>
    <property type="project" value="TreeGrafter"/>
</dbReference>
<name>A0A8S3SXU8_MYTED</name>
<organism evidence="6 7">
    <name type="scientific">Mytilus edulis</name>
    <name type="common">Blue mussel</name>
    <dbReference type="NCBI Taxonomy" id="6550"/>
    <lineage>
        <taxon>Eukaryota</taxon>
        <taxon>Metazoa</taxon>
        <taxon>Spiralia</taxon>
        <taxon>Lophotrochozoa</taxon>
        <taxon>Mollusca</taxon>
        <taxon>Bivalvia</taxon>
        <taxon>Autobranchia</taxon>
        <taxon>Pteriomorphia</taxon>
        <taxon>Mytilida</taxon>
        <taxon>Mytiloidea</taxon>
        <taxon>Mytilidae</taxon>
        <taxon>Mytilinae</taxon>
        <taxon>Mytilus</taxon>
    </lineage>
</organism>
<dbReference type="GO" id="GO:0047498">
    <property type="term" value="F:calcium-dependent phospholipase A2 activity"/>
    <property type="evidence" value="ECO:0007669"/>
    <property type="project" value="TreeGrafter"/>
</dbReference>
<gene>
    <name evidence="6" type="ORF">MEDL_37667</name>
</gene>
<evidence type="ECO:0000313" key="6">
    <source>
        <dbReference type="EMBL" id="CAG2224458.1"/>
    </source>
</evidence>
<dbReference type="SMART" id="SM00022">
    <property type="entry name" value="PLAc"/>
    <property type="match status" value="1"/>
</dbReference>
<evidence type="ECO:0000256" key="2">
    <source>
        <dbReference type="ARBA" id="ARBA00023098"/>
    </source>
</evidence>